<feature type="transmembrane region" description="Helical" evidence="1">
    <location>
        <begin position="98"/>
        <end position="117"/>
    </location>
</feature>
<dbReference type="CDD" id="cd21807">
    <property type="entry name" value="ABC-2_lan_permease_MutE_EpiE-like"/>
    <property type="match status" value="1"/>
</dbReference>
<dbReference type="RefSeq" id="WP_154322579.1">
    <property type="nucleotide sequence ID" value="NZ_CAMDTP010000011.1"/>
</dbReference>
<dbReference type="EMBL" id="VUMB01000032">
    <property type="protein sequence ID" value="MSS41329.1"/>
    <property type="molecule type" value="Genomic_DNA"/>
</dbReference>
<dbReference type="AlphaFoldDB" id="A0A844FD78"/>
<comment type="caution">
    <text evidence="2">The sequence shown here is derived from an EMBL/GenBank/DDBJ whole genome shotgun (WGS) entry which is preliminary data.</text>
</comment>
<evidence type="ECO:0000313" key="3">
    <source>
        <dbReference type="Proteomes" id="UP000462363"/>
    </source>
</evidence>
<feature type="transmembrane region" description="Helical" evidence="1">
    <location>
        <begin position="164"/>
        <end position="186"/>
    </location>
</feature>
<accession>A0A844FD78</accession>
<reference evidence="2 3" key="1">
    <citation type="submission" date="2019-08" db="EMBL/GenBank/DDBJ databases">
        <title>In-depth cultivation of the pig gut microbiome towards novel bacterial diversity and tailored functional studies.</title>
        <authorList>
            <person name="Wylensek D."/>
            <person name="Hitch T.C.A."/>
            <person name="Clavel T."/>
        </authorList>
    </citation>
    <scope>NUCLEOTIDE SEQUENCE [LARGE SCALE GENOMIC DNA]</scope>
    <source>
        <strain evidence="2 3">BL-389-WT-3D</strain>
    </source>
</reference>
<evidence type="ECO:0000313" key="2">
    <source>
        <dbReference type="EMBL" id="MSS41329.1"/>
    </source>
</evidence>
<feature type="transmembrane region" description="Helical" evidence="1">
    <location>
        <begin position="46"/>
        <end position="65"/>
    </location>
</feature>
<protein>
    <submittedName>
        <fullName evidence="2">Lantibiotic immunity ABC transporter MutE/EpiE family permease subunit</fullName>
    </submittedName>
</protein>
<feature type="transmembrane region" description="Helical" evidence="1">
    <location>
        <begin position="225"/>
        <end position="243"/>
    </location>
</feature>
<organism evidence="2 3">
    <name type="scientific">Clostridium scindens (strain JCM 10418 / VPI 12708)</name>
    <dbReference type="NCBI Taxonomy" id="29347"/>
    <lineage>
        <taxon>Bacteria</taxon>
        <taxon>Bacillati</taxon>
        <taxon>Bacillota</taxon>
        <taxon>Clostridia</taxon>
        <taxon>Lachnospirales</taxon>
        <taxon>Lachnospiraceae</taxon>
    </lineage>
</organism>
<sequence length="254" mass="28204">MHRFYKAEKLKNCHSAIGKLTILMPLISVILSAVLTNRFFTIDSYNWWYMMLFPGFVSLICGLAGQRDKKMGNRPILTLPEEPKHVWDGKVLYVIREAAVALIIIFAASVVIAAILQKGMQMSFAVYPSLGSQVAATALLLVSFVWQVPFCLMLQQIMGIFPMLLLNMGTYFVIAASASLKSYFFLIPQAIASRLMCSVIGVLPNGLPARPGEMTFSQELLDTSAILPGIAASVIWLVVFWFAGRKLYERAVRG</sequence>
<evidence type="ECO:0000256" key="1">
    <source>
        <dbReference type="SAM" id="Phobius"/>
    </source>
</evidence>
<feature type="transmembrane region" description="Helical" evidence="1">
    <location>
        <begin position="129"/>
        <end position="152"/>
    </location>
</feature>
<dbReference type="Proteomes" id="UP000462363">
    <property type="component" value="Unassembled WGS sequence"/>
</dbReference>
<dbReference type="NCBIfam" id="TIGR03732">
    <property type="entry name" value="lanti_perm_MutE"/>
    <property type="match status" value="1"/>
</dbReference>
<dbReference type="InterPro" id="IPR021205">
    <property type="entry name" value="Lanti_perm_SpaE/MutE/EpiE-like"/>
</dbReference>
<proteinExistence type="predicted"/>
<gene>
    <name evidence="2" type="ORF">FYJ37_13520</name>
</gene>
<feature type="transmembrane region" description="Helical" evidence="1">
    <location>
        <begin position="20"/>
        <end position="40"/>
    </location>
</feature>
<keyword evidence="1" id="KW-0812">Transmembrane</keyword>
<name>A0A844FD78_CLOSV</name>
<keyword evidence="1" id="KW-1133">Transmembrane helix</keyword>
<keyword evidence="1" id="KW-0472">Membrane</keyword>